<dbReference type="AlphaFoldDB" id="A0AAE1FHI3"/>
<sequence length="117" mass="12760">MILPEEEGRRGCPSGLSSQSNLRSTTAPNDNIAGNTCQTWRGSSSDNSGRMSPTSVRSSSPSSRYYSSSRYHGDDDNSGVVGGLRGSYKSFSTNLRRAQPVMKRQPGRYIPPQLRTL</sequence>
<reference evidence="2" key="1">
    <citation type="submission" date="2023-10" db="EMBL/GenBank/DDBJ databases">
        <title>Genome assemblies of two species of porcelain crab, Petrolisthes cinctipes and Petrolisthes manimaculis (Anomura: Porcellanidae).</title>
        <authorList>
            <person name="Angst P."/>
        </authorList>
    </citation>
    <scope>NUCLEOTIDE SEQUENCE</scope>
    <source>
        <strain evidence="2">PB745_01</strain>
        <tissue evidence="2">Gill</tissue>
    </source>
</reference>
<feature type="compositionally biased region" description="Basic and acidic residues" evidence="1">
    <location>
        <begin position="1"/>
        <end position="10"/>
    </location>
</feature>
<dbReference type="EMBL" id="JAWQEG010002105">
    <property type="protein sequence ID" value="KAK3874379.1"/>
    <property type="molecule type" value="Genomic_DNA"/>
</dbReference>
<gene>
    <name evidence="2" type="ORF">Pcinc_020674</name>
</gene>
<dbReference type="Proteomes" id="UP001286313">
    <property type="component" value="Unassembled WGS sequence"/>
</dbReference>
<organism evidence="2 3">
    <name type="scientific">Petrolisthes cinctipes</name>
    <name type="common">Flat porcelain crab</name>
    <dbReference type="NCBI Taxonomy" id="88211"/>
    <lineage>
        <taxon>Eukaryota</taxon>
        <taxon>Metazoa</taxon>
        <taxon>Ecdysozoa</taxon>
        <taxon>Arthropoda</taxon>
        <taxon>Crustacea</taxon>
        <taxon>Multicrustacea</taxon>
        <taxon>Malacostraca</taxon>
        <taxon>Eumalacostraca</taxon>
        <taxon>Eucarida</taxon>
        <taxon>Decapoda</taxon>
        <taxon>Pleocyemata</taxon>
        <taxon>Anomura</taxon>
        <taxon>Galatheoidea</taxon>
        <taxon>Porcellanidae</taxon>
        <taxon>Petrolisthes</taxon>
    </lineage>
</organism>
<evidence type="ECO:0000313" key="3">
    <source>
        <dbReference type="Proteomes" id="UP001286313"/>
    </source>
</evidence>
<comment type="caution">
    <text evidence="2">The sequence shown here is derived from an EMBL/GenBank/DDBJ whole genome shotgun (WGS) entry which is preliminary data.</text>
</comment>
<feature type="region of interest" description="Disordered" evidence="1">
    <location>
        <begin position="1"/>
        <end position="117"/>
    </location>
</feature>
<evidence type="ECO:0000313" key="2">
    <source>
        <dbReference type="EMBL" id="KAK3874379.1"/>
    </source>
</evidence>
<accession>A0AAE1FHI3</accession>
<keyword evidence="3" id="KW-1185">Reference proteome</keyword>
<proteinExistence type="predicted"/>
<protein>
    <submittedName>
        <fullName evidence="2">Uncharacterized protein</fullName>
    </submittedName>
</protein>
<feature type="compositionally biased region" description="Low complexity" evidence="1">
    <location>
        <begin position="52"/>
        <end position="70"/>
    </location>
</feature>
<feature type="compositionally biased region" description="Polar residues" evidence="1">
    <location>
        <begin position="15"/>
        <end position="51"/>
    </location>
</feature>
<evidence type="ECO:0000256" key="1">
    <source>
        <dbReference type="SAM" id="MobiDB-lite"/>
    </source>
</evidence>
<name>A0AAE1FHI3_PETCI</name>